<keyword evidence="6" id="KW-0675">Receptor</keyword>
<evidence type="ECO:0000313" key="10">
    <source>
        <dbReference type="EMBL" id="CAH1793014.1"/>
    </source>
</evidence>
<keyword evidence="7" id="KW-0807">Transducer</keyword>
<evidence type="ECO:0000256" key="1">
    <source>
        <dbReference type="ARBA" id="ARBA00004141"/>
    </source>
</evidence>
<dbReference type="GO" id="GO:0004930">
    <property type="term" value="F:G protein-coupled receptor activity"/>
    <property type="evidence" value="ECO:0007669"/>
    <property type="project" value="UniProtKB-KW"/>
</dbReference>
<evidence type="ECO:0000256" key="4">
    <source>
        <dbReference type="ARBA" id="ARBA00023040"/>
    </source>
</evidence>
<keyword evidence="11" id="KW-1185">Reference proteome</keyword>
<evidence type="ECO:0000256" key="7">
    <source>
        <dbReference type="ARBA" id="ARBA00023224"/>
    </source>
</evidence>
<evidence type="ECO:0000256" key="6">
    <source>
        <dbReference type="ARBA" id="ARBA00023170"/>
    </source>
</evidence>
<dbReference type="CDD" id="cd00637">
    <property type="entry name" value="7tm_classA_rhodopsin-like"/>
    <property type="match status" value="1"/>
</dbReference>
<keyword evidence="3 9" id="KW-1133">Transmembrane helix</keyword>
<comment type="subcellular location">
    <subcellularLocation>
        <location evidence="1">Membrane</location>
        <topology evidence="1">Multi-pass membrane protein</topology>
    </subcellularLocation>
</comment>
<evidence type="ECO:0000256" key="9">
    <source>
        <dbReference type="SAM" id="Phobius"/>
    </source>
</evidence>
<keyword evidence="4" id="KW-0297">G-protein coupled receptor</keyword>
<feature type="compositionally biased region" description="Polar residues" evidence="8">
    <location>
        <begin position="453"/>
        <end position="491"/>
    </location>
</feature>
<feature type="transmembrane region" description="Helical" evidence="9">
    <location>
        <begin position="243"/>
        <end position="261"/>
    </location>
</feature>
<sequence length="637" mass="70671">MALANLTLSVIRPPMEFETLLDVISGIILLIVIITGIMNLTIIIIHYKARPYSAYNLLIMGLVAVDTMDALILSPLWLATLTNRDGMMTPSVCTISIVLSTFTFLGHHILIPTIACMRLMKGLYISLNPRTLKIFSYAGLLNCLMISTCGSIIRLFVKTTFTDQLRPMSMSCTFLGGWNDAENGNSVGWVGLFVFTLLSCIITITLYIVLAKRLRQQQKVSVATSSRSSYFSYAKSMKSGMRAVIMFIFAYLPIYLLPWITHFGLSVLITSRTITSLLVSITLLIVPMNAAIYVWKTPLRSGLTNHFPRKLQSALQVLVYRNHNDAERQTRQGNAAEVNSFNAISSKPCRINEKRLQFKKSLSLSESLPPLIHEAHQKSNTEVRIDINEGMSDDAVNLNEIRMEELGAKDNRAQVRPINNTVLQRETLKKVKQERHKMAPTLMLVKECGDELNTPSTGDRCSDNSSMHGSSESGKATTHLPSVPSISASVQENEKFKTQSSISSYVCPVPESEDDSSKGTLCSSPTWSSSAKRVVHCGDPTPSEQVGDGVLASCPEEFTSTSLEGLSVTRDMVTMDNTCTKTRNQCQSNINARSAQIVSSKPKIKAQRVNFFPQTKISHFPMESSQYKSVLQMVYNN</sequence>
<dbReference type="PANTHER" id="PTHR24238">
    <property type="entry name" value="G-PROTEIN COUPLED RECEPTOR"/>
    <property type="match status" value="1"/>
</dbReference>
<feature type="transmembrane region" description="Helical" evidence="9">
    <location>
        <begin position="273"/>
        <end position="295"/>
    </location>
</feature>
<dbReference type="AlphaFoldDB" id="A0A8J1Y671"/>
<dbReference type="Gene3D" id="1.20.1070.10">
    <property type="entry name" value="Rhodopsin 7-helix transmembrane proteins"/>
    <property type="match status" value="1"/>
</dbReference>
<keyword evidence="5 9" id="KW-0472">Membrane</keyword>
<feature type="transmembrane region" description="Helical" evidence="9">
    <location>
        <begin position="57"/>
        <end position="77"/>
    </location>
</feature>
<proteinExistence type="predicted"/>
<evidence type="ECO:0000313" key="11">
    <source>
        <dbReference type="Proteomes" id="UP000749559"/>
    </source>
</evidence>
<dbReference type="PROSITE" id="PS50262">
    <property type="entry name" value="G_PROTEIN_RECEP_F1_2"/>
    <property type="match status" value="1"/>
</dbReference>
<organism evidence="10 11">
    <name type="scientific">Owenia fusiformis</name>
    <name type="common">Polychaete worm</name>
    <dbReference type="NCBI Taxonomy" id="6347"/>
    <lineage>
        <taxon>Eukaryota</taxon>
        <taxon>Metazoa</taxon>
        <taxon>Spiralia</taxon>
        <taxon>Lophotrochozoa</taxon>
        <taxon>Annelida</taxon>
        <taxon>Polychaeta</taxon>
        <taxon>Sedentaria</taxon>
        <taxon>Canalipalpata</taxon>
        <taxon>Sabellida</taxon>
        <taxon>Oweniida</taxon>
        <taxon>Oweniidae</taxon>
        <taxon>Owenia</taxon>
    </lineage>
</organism>
<evidence type="ECO:0000256" key="5">
    <source>
        <dbReference type="ARBA" id="ARBA00023136"/>
    </source>
</evidence>
<evidence type="ECO:0000256" key="3">
    <source>
        <dbReference type="ARBA" id="ARBA00022989"/>
    </source>
</evidence>
<accession>A0A8J1Y671</accession>
<comment type="caution">
    <text evidence="10">The sequence shown here is derived from an EMBL/GenBank/DDBJ whole genome shotgun (WGS) entry which is preliminary data.</text>
</comment>
<feature type="transmembrane region" description="Helical" evidence="9">
    <location>
        <begin position="187"/>
        <end position="210"/>
    </location>
</feature>
<dbReference type="GO" id="GO:0016020">
    <property type="term" value="C:membrane"/>
    <property type="evidence" value="ECO:0007669"/>
    <property type="project" value="UniProtKB-SubCell"/>
</dbReference>
<feature type="region of interest" description="Disordered" evidence="8">
    <location>
        <begin position="450"/>
        <end position="492"/>
    </location>
</feature>
<reference evidence="10" key="1">
    <citation type="submission" date="2022-03" db="EMBL/GenBank/DDBJ databases">
        <authorList>
            <person name="Martin C."/>
        </authorList>
    </citation>
    <scope>NUCLEOTIDE SEQUENCE</scope>
</reference>
<protein>
    <submittedName>
        <fullName evidence="10">Uncharacterized protein</fullName>
    </submittedName>
</protein>
<dbReference type="Proteomes" id="UP000749559">
    <property type="component" value="Unassembled WGS sequence"/>
</dbReference>
<keyword evidence="2 9" id="KW-0812">Transmembrane</keyword>
<feature type="transmembrane region" description="Helical" evidence="9">
    <location>
        <begin position="23"/>
        <end position="45"/>
    </location>
</feature>
<evidence type="ECO:0000256" key="2">
    <source>
        <dbReference type="ARBA" id="ARBA00022692"/>
    </source>
</evidence>
<feature type="transmembrane region" description="Helical" evidence="9">
    <location>
        <begin position="134"/>
        <end position="157"/>
    </location>
</feature>
<dbReference type="PANTHER" id="PTHR24238:SF47">
    <property type="entry name" value="ECDYSTEROIDS_DOPAMINE RECEPTOR-RELATED"/>
    <property type="match status" value="1"/>
</dbReference>
<dbReference type="InterPro" id="IPR017452">
    <property type="entry name" value="GPCR_Rhodpsn_7TM"/>
</dbReference>
<dbReference type="SUPFAM" id="SSF81321">
    <property type="entry name" value="Family A G protein-coupled receptor-like"/>
    <property type="match status" value="1"/>
</dbReference>
<feature type="transmembrane region" description="Helical" evidence="9">
    <location>
        <begin position="89"/>
        <end position="114"/>
    </location>
</feature>
<name>A0A8J1Y671_OWEFU</name>
<dbReference type="EMBL" id="CAIIXF020000008">
    <property type="protein sequence ID" value="CAH1793014.1"/>
    <property type="molecule type" value="Genomic_DNA"/>
</dbReference>
<evidence type="ECO:0000256" key="8">
    <source>
        <dbReference type="SAM" id="MobiDB-lite"/>
    </source>
</evidence>
<gene>
    <name evidence="10" type="ORF">OFUS_LOCUS17917</name>
</gene>